<dbReference type="PANTHER" id="PTHR11895:SF7">
    <property type="entry name" value="GLUTAMYL-TRNA(GLN) AMIDOTRANSFERASE SUBUNIT A, MITOCHONDRIAL"/>
    <property type="match status" value="1"/>
</dbReference>
<evidence type="ECO:0000256" key="1">
    <source>
        <dbReference type="ARBA" id="ARBA00009199"/>
    </source>
</evidence>
<gene>
    <name evidence="3" type="ORF">COS49_01030</name>
</gene>
<dbReference type="GO" id="GO:0016740">
    <property type="term" value="F:transferase activity"/>
    <property type="evidence" value="ECO:0007669"/>
    <property type="project" value="UniProtKB-KW"/>
</dbReference>
<dbReference type="EMBL" id="PEUX01000023">
    <property type="protein sequence ID" value="PIV10343.1"/>
    <property type="molecule type" value="Genomic_DNA"/>
</dbReference>
<accession>A0A2M7BUU9</accession>
<reference evidence="4" key="1">
    <citation type="submission" date="2017-09" db="EMBL/GenBank/DDBJ databases">
        <title>Depth-based differentiation of microbial function through sediment-hosted aquifers and enrichment of novel symbionts in the deep terrestrial subsurface.</title>
        <authorList>
            <person name="Probst A.J."/>
            <person name="Ladd B."/>
            <person name="Jarett J.K."/>
            <person name="Geller-Mcgrath D.E."/>
            <person name="Sieber C.M.K."/>
            <person name="Emerson J.B."/>
            <person name="Anantharaman K."/>
            <person name="Thomas B.C."/>
            <person name="Malmstrom R."/>
            <person name="Stieglmeier M."/>
            <person name="Klingl A."/>
            <person name="Woyke T."/>
            <person name="Ryan C.M."/>
            <person name="Banfield J.F."/>
        </authorList>
    </citation>
    <scope>NUCLEOTIDE SEQUENCE [LARGE SCALE GENOMIC DNA]</scope>
</reference>
<evidence type="ECO:0000259" key="2">
    <source>
        <dbReference type="Pfam" id="PF01425"/>
    </source>
</evidence>
<dbReference type="Proteomes" id="UP000229894">
    <property type="component" value="Unassembled WGS sequence"/>
</dbReference>
<dbReference type="InterPro" id="IPR000120">
    <property type="entry name" value="Amidase"/>
</dbReference>
<dbReference type="PANTHER" id="PTHR11895">
    <property type="entry name" value="TRANSAMIDASE"/>
    <property type="match status" value="1"/>
</dbReference>
<sequence length="86" mass="9822">MDIAALTVKQALADLKAKKYNCVELVDSCFTKIDFWEPKIKAFISQKRKLALRQAAESDFRYQNGTSRLLEGIPIAVKDNFNIQGW</sequence>
<keyword evidence="3" id="KW-0808">Transferase</keyword>
<comment type="similarity">
    <text evidence="1">Belongs to the amidase family.</text>
</comment>
<protein>
    <submittedName>
        <fullName evidence="3">Asp-tRNA(Asn)/Glu-tRNA(Gln) amidotransferase GatCAB subunit A</fullName>
    </submittedName>
</protein>
<dbReference type="InterPro" id="IPR036928">
    <property type="entry name" value="AS_sf"/>
</dbReference>
<feature type="non-terminal residue" evidence="3">
    <location>
        <position position="86"/>
    </location>
</feature>
<dbReference type="AlphaFoldDB" id="A0A2M7BUU9"/>
<evidence type="ECO:0000313" key="4">
    <source>
        <dbReference type="Proteomes" id="UP000229894"/>
    </source>
</evidence>
<feature type="domain" description="Amidase" evidence="2">
    <location>
        <begin position="24"/>
        <end position="86"/>
    </location>
</feature>
<dbReference type="Pfam" id="PF01425">
    <property type="entry name" value="Amidase"/>
    <property type="match status" value="1"/>
</dbReference>
<name>A0A2M7BUU9_9BACT</name>
<organism evidence="3 4">
    <name type="scientific">Candidatus Portnoybacteria bacterium CG03_land_8_20_14_0_80_41_10</name>
    <dbReference type="NCBI Taxonomy" id="1974808"/>
    <lineage>
        <taxon>Bacteria</taxon>
        <taxon>Candidatus Portnoyibacteriota</taxon>
    </lineage>
</organism>
<proteinExistence type="inferred from homology"/>
<dbReference type="Gene3D" id="3.90.1300.10">
    <property type="entry name" value="Amidase signature (AS) domain"/>
    <property type="match status" value="1"/>
</dbReference>
<dbReference type="InterPro" id="IPR023631">
    <property type="entry name" value="Amidase_dom"/>
</dbReference>
<dbReference type="SUPFAM" id="SSF75304">
    <property type="entry name" value="Amidase signature (AS) enzymes"/>
    <property type="match status" value="1"/>
</dbReference>
<evidence type="ECO:0000313" key="3">
    <source>
        <dbReference type="EMBL" id="PIV10343.1"/>
    </source>
</evidence>
<comment type="caution">
    <text evidence="3">The sequence shown here is derived from an EMBL/GenBank/DDBJ whole genome shotgun (WGS) entry which is preliminary data.</text>
</comment>